<evidence type="ECO:0000256" key="1">
    <source>
        <dbReference type="ARBA" id="ARBA00004613"/>
    </source>
</evidence>
<evidence type="ECO:0000256" key="2">
    <source>
        <dbReference type="ARBA" id="ARBA00022525"/>
    </source>
</evidence>
<reference evidence="5 7" key="2">
    <citation type="journal article" date="2013" name="Nature">
        <title>Insights into bilaterian evolution from three spiralian genomes.</title>
        <authorList>
            <person name="Simakov O."/>
            <person name="Marletaz F."/>
            <person name="Cho S.J."/>
            <person name="Edsinger-Gonzales E."/>
            <person name="Havlak P."/>
            <person name="Hellsten U."/>
            <person name="Kuo D.H."/>
            <person name="Larsson T."/>
            <person name="Lv J."/>
            <person name="Arendt D."/>
            <person name="Savage R."/>
            <person name="Osoegawa K."/>
            <person name="de Jong P."/>
            <person name="Grimwood J."/>
            <person name="Chapman J.A."/>
            <person name="Shapiro H."/>
            <person name="Aerts A."/>
            <person name="Otillar R.P."/>
            <person name="Terry A.Y."/>
            <person name="Boore J.L."/>
            <person name="Grigoriev I.V."/>
            <person name="Lindberg D.R."/>
            <person name="Seaver E.C."/>
            <person name="Weisblat D.A."/>
            <person name="Putnam N.H."/>
            <person name="Rokhsar D.S."/>
        </authorList>
    </citation>
    <scope>NUCLEOTIDE SEQUENCE</scope>
    <source>
        <strain evidence="5 7">I ESC-2004</strain>
    </source>
</reference>
<dbReference type="InterPro" id="IPR002181">
    <property type="entry name" value="Fibrinogen_a/b/g_C_dom"/>
</dbReference>
<dbReference type="Pfam" id="PF00147">
    <property type="entry name" value="Fibrinogen_C"/>
    <property type="match status" value="1"/>
</dbReference>
<protein>
    <recommendedName>
        <fullName evidence="4">Fibrinogen C-terminal domain-containing protein</fullName>
    </recommendedName>
</protein>
<keyword evidence="3" id="KW-1015">Disulfide bond</keyword>
<dbReference type="PANTHER" id="PTHR47221:SF7">
    <property type="entry name" value="FIBRINOGEN BETA CHAIN"/>
    <property type="match status" value="1"/>
</dbReference>
<dbReference type="InterPro" id="IPR037579">
    <property type="entry name" value="FIB_ANG-like"/>
</dbReference>
<gene>
    <name evidence="5" type="ORF">CAPTEDRAFT_112440</name>
</gene>
<dbReference type="InterPro" id="IPR014716">
    <property type="entry name" value="Fibrinogen_a/b/g_C_1"/>
</dbReference>
<evidence type="ECO:0000256" key="3">
    <source>
        <dbReference type="ARBA" id="ARBA00023157"/>
    </source>
</evidence>
<dbReference type="EnsemblMetazoa" id="CapteT112440">
    <property type="protein sequence ID" value="CapteP112440"/>
    <property type="gene ID" value="CapteG112440"/>
</dbReference>
<dbReference type="EMBL" id="AMQN01031373">
    <property type="status" value="NOT_ANNOTATED_CDS"/>
    <property type="molecule type" value="Genomic_DNA"/>
</dbReference>
<dbReference type="GO" id="GO:0030674">
    <property type="term" value="F:protein-macromolecule adaptor activity"/>
    <property type="evidence" value="ECO:0007669"/>
    <property type="project" value="TreeGrafter"/>
</dbReference>
<dbReference type="GO" id="GO:0005577">
    <property type="term" value="C:fibrinogen complex"/>
    <property type="evidence" value="ECO:0007669"/>
    <property type="project" value="TreeGrafter"/>
</dbReference>
<comment type="subcellular location">
    <subcellularLocation>
        <location evidence="1">Secreted</location>
    </subcellularLocation>
</comment>
<dbReference type="AlphaFoldDB" id="R7TC85"/>
<reference evidence="7" key="1">
    <citation type="submission" date="2012-12" db="EMBL/GenBank/DDBJ databases">
        <authorList>
            <person name="Hellsten U."/>
            <person name="Grimwood J."/>
            <person name="Chapman J.A."/>
            <person name="Shapiro H."/>
            <person name="Aerts A."/>
            <person name="Otillar R.P."/>
            <person name="Terry A.Y."/>
            <person name="Boore J.L."/>
            <person name="Simakov O."/>
            <person name="Marletaz F."/>
            <person name="Cho S.-J."/>
            <person name="Edsinger-Gonzales E."/>
            <person name="Havlak P."/>
            <person name="Kuo D.-H."/>
            <person name="Larsson T."/>
            <person name="Lv J."/>
            <person name="Arendt D."/>
            <person name="Savage R."/>
            <person name="Osoegawa K."/>
            <person name="de Jong P."/>
            <person name="Lindberg D.R."/>
            <person name="Seaver E.C."/>
            <person name="Weisblat D.A."/>
            <person name="Putnam N.H."/>
            <person name="Grigoriev I.V."/>
            <person name="Rokhsar D.S."/>
        </authorList>
    </citation>
    <scope>NUCLEOTIDE SEQUENCE</scope>
    <source>
        <strain evidence="7">I ESC-2004</strain>
    </source>
</reference>
<feature type="non-terminal residue" evidence="5">
    <location>
        <position position="1"/>
    </location>
</feature>
<keyword evidence="7" id="KW-1185">Reference proteome</keyword>
<keyword evidence="2" id="KW-0964">Secreted</keyword>
<dbReference type="PANTHER" id="PTHR47221">
    <property type="entry name" value="FIBRINOGEN ALPHA CHAIN"/>
    <property type="match status" value="1"/>
</dbReference>
<evidence type="ECO:0000313" key="5">
    <source>
        <dbReference type="EMBL" id="ELT91132.1"/>
    </source>
</evidence>
<evidence type="ECO:0000313" key="7">
    <source>
        <dbReference type="Proteomes" id="UP000014760"/>
    </source>
</evidence>
<dbReference type="OrthoDB" id="6345539at2759"/>
<evidence type="ECO:0000259" key="4">
    <source>
        <dbReference type="PROSITE" id="PS51406"/>
    </source>
</evidence>
<reference evidence="6" key="3">
    <citation type="submission" date="2015-06" db="UniProtKB">
        <authorList>
            <consortium name="EnsemblMetazoa"/>
        </authorList>
    </citation>
    <scope>IDENTIFICATION</scope>
</reference>
<organism evidence="5">
    <name type="scientific">Capitella teleta</name>
    <name type="common">Polychaete worm</name>
    <dbReference type="NCBI Taxonomy" id="283909"/>
    <lineage>
        <taxon>Eukaryota</taxon>
        <taxon>Metazoa</taxon>
        <taxon>Spiralia</taxon>
        <taxon>Lophotrochozoa</taxon>
        <taxon>Annelida</taxon>
        <taxon>Polychaeta</taxon>
        <taxon>Sedentaria</taxon>
        <taxon>Scolecida</taxon>
        <taxon>Capitellidae</taxon>
        <taxon>Capitella</taxon>
    </lineage>
</organism>
<feature type="domain" description="Fibrinogen C-terminal" evidence="4">
    <location>
        <begin position="1"/>
        <end position="58"/>
    </location>
</feature>
<accession>R7TC85</accession>
<dbReference type="Proteomes" id="UP000014760">
    <property type="component" value="Unassembled WGS sequence"/>
</dbReference>
<name>R7TC85_CAPTE</name>
<sequence length="58" mass="6374">NCAARHTGAFWYAACHHANPNGLYLGGPFTGNANGISWKAFKGSAYSLKFIQMKLRKE</sequence>
<dbReference type="SUPFAM" id="SSF56496">
    <property type="entry name" value="Fibrinogen C-terminal domain-like"/>
    <property type="match status" value="1"/>
</dbReference>
<dbReference type="PROSITE" id="PS51406">
    <property type="entry name" value="FIBRINOGEN_C_2"/>
    <property type="match status" value="1"/>
</dbReference>
<dbReference type="STRING" id="283909.R7TC85"/>
<proteinExistence type="predicted"/>
<dbReference type="GO" id="GO:0034116">
    <property type="term" value="P:positive regulation of heterotypic cell-cell adhesion"/>
    <property type="evidence" value="ECO:0007669"/>
    <property type="project" value="TreeGrafter"/>
</dbReference>
<dbReference type="Gene3D" id="3.90.215.10">
    <property type="entry name" value="Gamma Fibrinogen, chain A, domain 1"/>
    <property type="match status" value="1"/>
</dbReference>
<dbReference type="InterPro" id="IPR036056">
    <property type="entry name" value="Fibrinogen-like_C"/>
</dbReference>
<evidence type="ECO:0000313" key="6">
    <source>
        <dbReference type="EnsemblMetazoa" id="CapteP112440"/>
    </source>
</evidence>
<dbReference type="HOGENOM" id="CLU_038628_11_1_1"/>
<dbReference type="GO" id="GO:0005201">
    <property type="term" value="F:extracellular matrix structural constituent"/>
    <property type="evidence" value="ECO:0007669"/>
    <property type="project" value="TreeGrafter"/>
</dbReference>
<dbReference type="EMBL" id="KB310626">
    <property type="protein sequence ID" value="ELT91132.1"/>
    <property type="molecule type" value="Genomic_DNA"/>
</dbReference>